<feature type="compositionally biased region" description="Polar residues" evidence="1">
    <location>
        <begin position="363"/>
        <end position="374"/>
    </location>
</feature>
<dbReference type="Pfam" id="PF26147">
    <property type="entry name" value="AB_HYDROLASE_YMC0-YMC35"/>
    <property type="match status" value="1"/>
</dbReference>
<organism evidence="3 4">
    <name type="scientific">Cytospora schulzeri</name>
    <dbReference type="NCBI Taxonomy" id="448051"/>
    <lineage>
        <taxon>Eukaryota</taxon>
        <taxon>Fungi</taxon>
        <taxon>Dikarya</taxon>
        <taxon>Ascomycota</taxon>
        <taxon>Pezizomycotina</taxon>
        <taxon>Sordariomycetes</taxon>
        <taxon>Sordariomycetidae</taxon>
        <taxon>Diaporthales</taxon>
        <taxon>Cytosporaceae</taxon>
        <taxon>Cytospora</taxon>
    </lineage>
</organism>
<protein>
    <recommendedName>
        <fullName evidence="2">YMC020W-like alpha/beta hydrolase domain-containing protein</fullName>
    </recommendedName>
</protein>
<feature type="compositionally biased region" description="Low complexity" evidence="1">
    <location>
        <begin position="314"/>
        <end position="326"/>
    </location>
</feature>
<evidence type="ECO:0000256" key="1">
    <source>
        <dbReference type="SAM" id="MobiDB-lite"/>
    </source>
</evidence>
<feature type="compositionally biased region" description="Basic and acidic residues" evidence="1">
    <location>
        <begin position="171"/>
        <end position="198"/>
    </location>
</feature>
<feature type="compositionally biased region" description="Polar residues" evidence="1">
    <location>
        <begin position="15"/>
        <end position="28"/>
    </location>
</feature>
<dbReference type="Proteomes" id="UP000283895">
    <property type="component" value="Unassembled WGS sequence"/>
</dbReference>
<sequence>MSPRKRARRDDPGGFSTSTSPLQPSQAKSTSALSNLSATSSSATQGPTTDSVQGMPPPPSLPQLETSNKSDKSNQSSKSTQEDGKLVHKTRSWYGSWPRKSGASTSVQKETILGSPLRAGSMPDFSRFDTKKSGETASLSGASQASVNALAQLPETESDTPPAKQDITAPEQKESRNDTGEDAKSKIDAEHASIDGTKDGGVPTEDAPVPDAPKAADTPQVPSTSSGWLGGWFSKPPVPEEKQSEPENAQQSPSEPPKETEPEAEPEPVAEQTQDTGGLGATQQLLSYADPRRAATWLGFWSSNTEAEDGTGDTAKPSTEETSATAEEPRETVMQDAPPANPEPASKPSAGSTWAFWSKDSPKSSGKQPDTQGQGELAVMGEGSESRPKRANSTDMDRDSLSKPEPPQDAQGKAKPTKNKTAKKKRNRPKSMEFDEAPSRPETPQPDAAPVKAKTPTPATTSPNLLLPSFSSTYKMKGNPSIVQQITALLLRTEQQQPTKHVFRTKDPPKVKKALAIGVHGLFPATYLRAMIGQPTGTSIRFANHCAEAIRRWADSHGSEDCEIEKVALEGEGKIADRVENLWKLLLNWIDHIRDADLIVVACHSQGVPVSAMLLAKLIELGIITNAKIGVCAMAGVNLGPFPDYKSSMGYLMGSAAELWEFANPESEVSKRYETSLKAILAYGVRITYVGSIDDQLVPIESAIYSPASHPYIYRAVFIDGRIHAPDFIAHLVGFACKLRNLGISDHGLIRELSVPLAGSLYGGEGHSRLYDDGQVYDLGIAHTLETTDVGNIPCEVQKHESLVPSNPYLLPWIMRGLLEEDFVKTELSAETGELLRQFDDWKPATKALKDVKYRLEAVRSRL</sequence>
<feature type="compositionally biased region" description="Basic residues" evidence="1">
    <location>
        <begin position="415"/>
        <end position="429"/>
    </location>
</feature>
<dbReference type="OrthoDB" id="5598028at2759"/>
<name>A0A423X9J4_9PEZI</name>
<feature type="compositionally biased region" description="Low complexity" evidence="1">
    <location>
        <begin position="446"/>
        <end position="461"/>
    </location>
</feature>
<gene>
    <name evidence="3" type="ORF">VMCG_00681</name>
</gene>
<dbReference type="AlphaFoldDB" id="A0A423X9J4"/>
<evidence type="ECO:0000313" key="4">
    <source>
        <dbReference type="Proteomes" id="UP000283895"/>
    </source>
</evidence>
<dbReference type="InterPro" id="IPR058933">
    <property type="entry name" value="YMC020W-like_ab_hydrolase"/>
</dbReference>
<evidence type="ECO:0000259" key="2">
    <source>
        <dbReference type="Pfam" id="PF26147"/>
    </source>
</evidence>
<dbReference type="EMBL" id="LKEA01000001">
    <property type="protein sequence ID" value="ROW12621.1"/>
    <property type="molecule type" value="Genomic_DNA"/>
</dbReference>
<evidence type="ECO:0000313" key="3">
    <source>
        <dbReference type="EMBL" id="ROW12621.1"/>
    </source>
</evidence>
<feature type="compositionally biased region" description="Low complexity" evidence="1">
    <location>
        <begin position="206"/>
        <end position="219"/>
    </location>
</feature>
<feature type="compositionally biased region" description="Low complexity" evidence="1">
    <location>
        <begin position="29"/>
        <end position="44"/>
    </location>
</feature>
<feature type="domain" description="YMC020W-like alpha/beta hydrolase" evidence="2">
    <location>
        <begin position="467"/>
        <end position="822"/>
    </location>
</feature>
<accession>A0A423X9J4</accession>
<feature type="region of interest" description="Disordered" evidence="1">
    <location>
        <begin position="299"/>
        <end position="466"/>
    </location>
</feature>
<dbReference type="InterPro" id="IPR058934">
    <property type="entry name" value="YMC020W-like"/>
</dbReference>
<comment type="caution">
    <text evidence="3">The sequence shown here is derived from an EMBL/GenBank/DDBJ whole genome shotgun (WGS) entry which is preliminary data.</text>
</comment>
<dbReference type="PANTHER" id="PTHR47349:SF1">
    <property type="entry name" value="AER328WP"/>
    <property type="match status" value="1"/>
</dbReference>
<feature type="compositionally biased region" description="Basic and acidic residues" evidence="1">
    <location>
        <begin position="430"/>
        <end position="439"/>
    </location>
</feature>
<feature type="region of interest" description="Disordered" evidence="1">
    <location>
        <begin position="1"/>
        <end position="287"/>
    </location>
</feature>
<feature type="compositionally biased region" description="Polar residues" evidence="1">
    <location>
        <begin position="135"/>
        <end position="149"/>
    </location>
</feature>
<dbReference type="PANTHER" id="PTHR47349">
    <property type="entry name" value="CHROMOSOME 8, WHOLE GENOME SHOTGUN SEQUENCE"/>
    <property type="match status" value="1"/>
</dbReference>
<reference evidence="3 4" key="1">
    <citation type="submission" date="2015-09" db="EMBL/GenBank/DDBJ databases">
        <title>Host preference determinants of Valsa canker pathogens revealed by comparative genomics.</title>
        <authorList>
            <person name="Yin Z."/>
            <person name="Huang L."/>
        </authorList>
    </citation>
    <scope>NUCLEOTIDE SEQUENCE [LARGE SCALE GENOMIC DNA]</scope>
    <source>
        <strain evidence="3 4">03-1</strain>
    </source>
</reference>
<proteinExistence type="predicted"/>
<keyword evidence="4" id="KW-1185">Reference proteome</keyword>